<dbReference type="AlphaFoldDB" id="A0AAN7VYA8"/>
<organism evidence="1 2">
    <name type="scientific">Pyrocoelia pectoralis</name>
    <dbReference type="NCBI Taxonomy" id="417401"/>
    <lineage>
        <taxon>Eukaryota</taxon>
        <taxon>Metazoa</taxon>
        <taxon>Ecdysozoa</taxon>
        <taxon>Arthropoda</taxon>
        <taxon>Hexapoda</taxon>
        <taxon>Insecta</taxon>
        <taxon>Pterygota</taxon>
        <taxon>Neoptera</taxon>
        <taxon>Endopterygota</taxon>
        <taxon>Coleoptera</taxon>
        <taxon>Polyphaga</taxon>
        <taxon>Elateriformia</taxon>
        <taxon>Elateroidea</taxon>
        <taxon>Lampyridae</taxon>
        <taxon>Lampyrinae</taxon>
        <taxon>Pyrocoelia</taxon>
    </lineage>
</organism>
<reference evidence="1 2" key="1">
    <citation type="journal article" date="2024" name="Insects">
        <title>An Improved Chromosome-Level Genome Assembly of the Firefly Pyrocoelia pectoralis.</title>
        <authorList>
            <person name="Fu X."/>
            <person name="Meyer-Rochow V.B."/>
            <person name="Ballantyne L."/>
            <person name="Zhu X."/>
        </authorList>
    </citation>
    <scope>NUCLEOTIDE SEQUENCE [LARGE SCALE GENOMIC DNA]</scope>
    <source>
        <strain evidence="1">XCY_ONT2</strain>
    </source>
</reference>
<dbReference type="EMBL" id="JAVRBK010000001">
    <property type="protein sequence ID" value="KAK5650743.1"/>
    <property type="molecule type" value="Genomic_DNA"/>
</dbReference>
<evidence type="ECO:0000313" key="1">
    <source>
        <dbReference type="EMBL" id="KAK5650743.1"/>
    </source>
</evidence>
<dbReference type="Proteomes" id="UP001329430">
    <property type="component" value="Chromosome 1"/>
</dbReference>
<sequence length="160" mass="18484">MQDHRDFATGKIHNPTGRETYKRLWKELTLKLNSARLGERTTWTDVKCNLKKTASEIRREQNATGGGPECEKNLTEIEKKILDILGNIFYQGCGTREHGVTVTLHSCHLSILYVTANSYKNPNSRRTRCNSIHKHNSHRNANVYIFFPFHFLIAETNCHE</sequence>
<comment type="caution">
    <text evidence="1">The sequence shown here is derived from an EMBL/GenBank/DDBJ whole genome shotgun (WGS) entry which is preliminary data.</text>
</comment>
<gene>
    <name evidence="1" type="ORF">RI129_001772</name>
</gene>
<accession>A0AAN7VYA8</accession>
<keyword evidence="2" id="KW-1185">Reference proteome</keyword>
<name>A0AAN7VYA8_9COLE</name>
<proteinExistence type="predicted"/>
<evidence type="ECO:0000313" key="2">
    <source>
        <dbReference type="Proteomes" id="UP001329430"/>
    </source>
</evidence>
<protein>
    <submittedName>
        <fullName evidence="1">Uncharacterized protein</fullName>
    </submittedName>
</protein>